<reference evidence="2" key="1">
    <citation type="submission" date="2015-11" db="EMBL/GenBank/DDBJ databases">
        <authorList>
            <person name="Tobias N.J."/>
            <person name="Mishra B."/>
            <person name="Gupta D.K."/>
            <person name="Thines M."/>
            <person name="Stinear T.P."/>
            <person name="Bode H.B."/>
        </authorList>
    </citation>
    <scope>NUCLEOTIDE SEQUENCE [LARGE SCALE GENOMIC DNA]</scope>
    <source>
        <strain evidence="2">PB45.5</strain>
    </source>
</reference>
<dbReference type="EMBL" id="LOIC01000081">
    <property type="protein sequence ID" value="OCA53584.1"/>
    <property type="molecule type" value="Genomic_DNA"/>
</dbReference>
<organism evidence="1 2">
    <name type="scientific">Photorhabdus namnaonensis</name>
    <dbReference type="NCBI Taxonomy" id="1851568"/>
    <lineage>
        <taxon>Bacteria</taxon>
        <taxon>Pseudomonadati</taxon>
        <taxon>Pseudomonadota</taxon>
        <taxon>Gammaproteobacteria</taxon>
        <taxon>Enterobacterales</taxon>
        <taxon>Morganellaceae</taxon>
        <taxon>Photorhabdus</taxon>
    </lineage>
</organism>
<evidence type="ECO:0000313" key="1">
    <source>
        <dbReference type="EMBL" id="OCA53584.1"/>
    </source>
</evidence>
<sequence>MLLEEILGLVDTDIEASAGTRDPTIDIYP</sequence>
<dbReference type="Proteomes" id="UP000092665">
    <property type="component" value="Unassembled WGS sequence"/>
</dbReference>
<dbReference type="AlphaFoldDB" id="A0A1B8YEJ8"/>
<name>A0A1B8YEJ8_9GAMM</name>
<evidence type="ECO:0000313" key="2">
    <source>
        <dbReference type="Proteomes" id="UP000092665"/>
    </source>
</evidence>
<protein>
    <submittedName>
        <fullName evidence="1">Uncharacterized protein</fullName>
    </submittedName>
</protein>
<accession>A0A1B8YEJ8</accession>
<proteinExistence type="predicted"/>
<keyword evidence="2" id="KW-1185">Reference proteome</keyword>
<comment type="caution">
    <text evidence="1">The sequence shown here is derived from an EMBL/GenBank/DDBJ whole genome shotgun (WGS) entry which is preliminary data.</text>
</comment>
<gene>
    <name evidence="1" type="ORF">Phpb_03325</name>
</gene>